<organism evidence="1 2">
    <name type="scientific">Trifolium pratense</name>
    <name type="common">Red clover</name>
    <dbReference type="NCBI Taxonomy" id="57577"/>
    <lineage>
        <taxon>Eukaryota</taxon>
        <taxon>Viridiplantae</taxon>
        <taxon>Streptophyta</taxon>
        <taxon>Embryophyta</taxon>
        <taxon>Tracheophyta</taxon>
        <taxon>Spermatophyta</taxon>
        <taxon>Magnoliopsida</taxon>
        <taxon>eudicotyledons</taxon>
        <taxon>Gunneridae</taxon>
        <taxon>Pentapetalae</taxon>
        <taxon>rosids</taxon>
        <taxon>fabids</taxon>
        <taxon>Fabales</taxon>
        <taxon>Fabaceae</taxon>
        <taxon>Papilionoideae</taxon>
        <taxon>50 kb inversion clade</taxon>
        <taxon>NPAAA clade</taxon>
        <taxon>Hologalegina</taxon>
        <taxon>IRL clade</taxon>
        <taxon>Trifolieae</taxon>
        <taxon>Trifolium</taxon>
    </lineage>
</organism>
<gene>
    <name evidence="1" type="ORF">L195_g052734</name>
</gene>
<proteinExistence type="predicted"/>
<name>A0A2K3K6R4_TRIPR</name>
<protein>
    <submittedName>
        <fullName evidence="1">Uncharacterized protein</fullName>
    </submittedName>
</protein>
<reference evidence="1 2" key="1">
    <citation type="journal article" date="2014" name="Am. J. Bot.">
        <title>Genome assembly and annotation for red clover (Trifolium pratense; Fabaceae).</title>
        <authorList>
            <person name="Istvanek J."/>
            <person name="Jaros M."/>
            <person name="Krenek A."/>
            <person name="Repkova J."/>
        </authorList>
    </citation>
    <scope>NUCLEOTIDE SEQUENCE [LARGE SCALE GENOMIC DNA]</scope>
    <source>
        <strain evidence="2">cv. Tatra</strain>
        <tissue evidence="1">Young leaves</tissue>
    </source>
</reference>
<evidence type="ECO:0000313" key="2">
    <source>
        <dbReference type="Proteomes" id="UP000236291"/>
    </source>
</evidence>
<dbReference type="AlphaFoldDB" id="A0A2K3K6R4"/>
<comment type="caution">
    <text evidence="1">The sequence shown here is derived from an EMBL/GenBank/DDBJ whole genome shotgun (WGS) entry which is preliminary data.</text>
</comment>
<accession>A0A2K3K6R4</accession>
<sequence>MEKQKQSAAECITEPLTGKLNDLLTDSDDYDSSEFSFEEETIEEVMQEFYKEIIACPKQQQPPSPTTPLPETKTEEILPVVESNDLFAGLENVEGDFVYDDEWLSRVLNWGQGN</sequence>
<dbReference type="Proteomes" id="UP000236291">
    <property type="component" value="Unassembled WGS sequence"/>
</dbReference>
<dbReference type="ExpressionAtlas" id="A0A2K3K6R4">
    <property type="expression patterns" value="baseline"/>
</dbReference>
<reference evidence="1 2" key="2">
    <citation type="journal article" date="2017" name="Front. Plant Sci.">
        <title>Gene Classification and Mining of Molecular Markers Useful in Red Clover (Trifolium pratense) Breeding.</title>
        <authorList>
            <person name="Istvanek J."/>
            <person name="Dluhosova J."/>
            <person name="Dluhos P."/>
            <person name="Patkova L."/>
            <person name="Nedelnik J."/>
            <person name="Repkova J."/>
        </authorList>
    </citation>
    <scope>NUCLEOTIDE SEQUENCE [LARGE SCALE GENOMIC DNA]</scope>
    <source>
        <strain evidence="2">cv. Tatra</strain>
        <tissue evidence="1">Young leaves</tissue>
    </source>
</reference>
<evidence type="ECO:0000313" key="1">
    <source>
        <dbReference type="EMBL" id="PNX61979.1"/>
    </source>
</evidence>
<dbReference type="EMBL" id="ASHM01086534">
    <property type="protein sequence ID" value="PNX61979.1"/>
    <property type="molecule type" value="Genomic_DNA"/>
</dbReference>